<keyword evidence="2" id="KW-0812">Transmembrane</keyword>
<accession>A0ABR4PQ77</accession>
<evidence type="ECO:0000313" key="5">
    <source>
        <dbReference type="Proteomes" id="UP001629113"/>
    </source>
</evidence>
<comment type="caution">
    <text evidence="4">The sequence shown here is derived from an EMBL/GenBank/DDBJ whole genome shotgun (WGS) entry which is preliminary data.</text>
</comment>
<feature type="region of interest" description="Disordered" evidence="1">
    <location>
        <begin position="393"/>
        <end position="450"/>
    </location>
</feature>
<name>A0ABR4PQ77_9HELO</name>
<feature type="region of interest" description="Disordered" evidence="1">
    <location>
        <begin position="701"/>
        <end position="929"/>
    </location>
</feature>
<dbReference type="InterPro" id="IPR013783">
    <property type="entry name" value="Ig-like_fold"/>
</dbReference>
<feature type="region of interest" description="Disordered" evidence="1">
    <location>
        <begin position="957"/>
        <end position="1025"/>
    </location>
</feature>
<dbReference type="InterPro" id="IPR003961">
    <property type="entry name" value="FN3_dom"/>
</dbReference>
<evidence type="ECO:0000256" key="2">
    <source>
        <dbReference type="SAM" id="Phobius"/>
    </source>
</evidence>
<reference evidence="4 5" key="1">
    <citation type="submission" date="2024-06" db="EMBL/GenBank/DDBJ databases">
        <title>Complete genome of Phlyctema vagabunda strain 19-DSS-EL-015.</title>
        <authorList>
            <person name="Fiorenzani C."/>
        </authorList>
    </citation>
    <scope>NUCLEOTIDE SEQUENCE [LARGE SCALE GENOMIC DNA]</scope>
    <source>
        <strain evidence="4 5">19-DSS-EL-015</strain>
    </source>
</reference>
<feature type="compositionally biased region" description="Polar residues" evidence="1">
    <location>
        <begin position="1211"/>
        <end position="1223"/>
    </location>
</feature>
<dbReference type="PROSITE" id="PS50853">
    <property type="entry name" value="FN3"/>
    <property type="match status" value="1"/>
</dbReference>
<feature type="compositionally biased region" description="Polar residues" evidence="1">
    <location>
        <begin position="265"/>
        <end position="287"/>
    </location>
</feature>
<dbReference type="InterPro" id="IPR036116">
    <property type="entry name" value="FN3_sf"/>
</dbReference>
<feature type="region of interest" description="Disordered" evidence="1">
    <location>
        <begin position="260"/>
        <end position="336"/>
    </location>
</feature>
<feature type="transmembrane region" description="Helical" evidence="2">
    <location>
        <begin position="59"/>
        <end position="80"/>
    </location>
</feature>
<feature type="region of interest" description="Disordered" evidence="1">
    <location>
        <begin position="1039"/>
        <end position="1237"/>
    </location>
</feature>
<proteinExistence type="predicted"/>
<keyword evidence="2" id="KW-0472">Membrane</keyword>
<evidence type="ECO:0000313" key="4">
    <source>
        <dbReference type="EMBL" id="KAL3425348.1"/>
    </source>
</evidence>
<evidence type="ECO:0000256" key="1">
    <source>
        <dbReference type="SAM" id="MobiDB-lite"/>
    </source>
</evidence>
<keyword evidence="5" id="KW-1185">Reference proteome</keyword>
<protein>
    <submittedName>
        <fullName evidence="4">Fibronectin type iii domain protein</fullName>
    </submittedName>
</protein>
<dbReference type="Proteomes" id="UP001629113">
    <property type="component" value="Unassembled WGS sequence"/>
</dbReference>
<feature type="compositionally biased region" description="Polar residues" evidence="1">
    <location>
        <begin position="957"/>
        <end position="977"/>
    </location>
</feature>
<feature type="compositionally biased region" description="Low complexity" evidence="1">
    <location>
        <begin position="1127"/>
        <end position="1138"/>
    </location>
</feature>
<gene>
    <name evidence="4" type="ORF">PVAG01_02139</name>
</gene>
<feature type="compositionally biased region" description="Basic and acidic residues" evidence="1">
    <location>
        <begin position="393"/>
        <end position="408"/>
    </location>
</feature>
<feature type="compositionally biased region" description="Basic residues" evidence="1">
    <location>
        <begin position="30"/>
        <end position="45"/>
    </location>
</feature>
<dbReference type="SUPFAM" id="SSF49265">
    <property type="entry name" value="Fibronectin type III"/>
    <property type="match status" value="1"/>
</dbReference>
<organism evidence="4 5">
    <name type="scientific">Phlyctema vagabunda</name>
    <dbReference type="NCBI Taxonomy" id="108571"/>
    <lineage>
        <taxon>Eukaryota</taxon>
        <taxon>Fungi</taxon>
        <taxon>Dikarya</taxon>
        <taxon>Ascomycota</taxon>
        <taxon>Pezizomycotina</taxon>
        <taxon>Leotiomycetes</taxon>
        <taxon>Helotiales</taxon>
        <taxon>Dermateaceae</taxon>
        <taxon>Phlyctema</taxon>
    </lineage>
</organism>
<feature type="compositionally biased region" description="Basic residues" evidence="1">
    <location>
        <begin position="608"/>
        <end position="619"/>
    </location>
</feature>
<feature type="compositionally biased region" description="Basic and acidic residues" evidence="1">
    <location>
        <begin position="1225"/>
        <end position="1237"/>
    </location>
</feature>
<dbReference type="Pfam" id="PF00041">
    <property type="entry name" value="fn3"/>
    <property type="match status" value="1"/>
</dbReference>
<feature type="compositionally biased region" description="Low complexity" evidence="1">
    <location>
        <begin position="738"/>
        <end position="756"/>
    </location>
</feature>
<dbReference type="SMART" id="SM00060">
    <property type="entry name" value="FN3"/>
    <property type="match status" value="1"/>
</dbReference>
<dbReference type="EMBL" id="JBFCZG010000002">
    <property type="protein sequence ID" value="KAL3425348.1"/>
    <property type="molecule type" value="Genomic_DNA"/>
</dbReference>
<feature type="region of interest" description="Disordered" evidence="1">
    <location>
        <begin position="594"/>
        <end position="631"/>
    </location>
</feature>
<feature type="compositionally biased region" description="Basic and acidic residues" evidence="1">
    <location>
        <begin position="1144"/>
        <end position="1154"/>
    </location>
</feature>
<feature type="domain" description="Fibronectin type-III" evidence="3">
    <location>
        <begin position="172"/>
        <end position="260"/>
    </location>
</feature>
<feature type="compositionally biased region" description="Basic and acidic residues" evidence="1">
    <location>
        <begin position="432"/>
        <end position="450"/>
    </location>
</feature>
<evidence type="ECO:0000259" key="3">
    <source>
        <dbReference type="PROSITE" id="PS50853"/>
    </source>
</evidence>
<feature type="compositionally biased region" description="Polar residues" evidence="1">
    <location>
        <begin position="1165"/>
        <end position="1176"/>
    </location>
</feature>
<feature type="compositionally biased region" description="Polar residues" evidence="1">
    <location>
        <begin position="1093"/>
        <end position="1122"/>
    </location>
</feature>
<feature type="region of interest" description="Disordered" evidence="1">
    <location>
        <begin position="26"/>
        <end position="47"/>
    </location>
</feature>
<sequence length="1237" mass="134845">MAGAGKASVGSSAGEPLAAAVVVVKDARPTNKKTKERKTKKKKNERRGESLFTRHPLPFFYVPACGLALFIPPLTSAFIVPNIILDDRLFHLVPCLSCFTTSSPLHTRPLCMNASAASLDLADWMLRHVPDHSMSLVQSGLTTLALFWLLYRAWLTLWKPVPELISILGVEVPDAPQVSLAGIKADAVTLHWTRPGVNKPVLKYLIQVNGVNVGESSRTETAITVTGLKASHFYNVRVIAVGSNNFQAGSKVIRLRTYGRDGRPQLTNGRVPSNLSLEEQQNSSLAESSDEAPAVRGHNASVETAPMPETPPHMAREASTQSQRRNTGGRKHSPSTAAADHALVANLLNSNHPEESMQQLAEKFETIRRETEEVVAQIARDSEEYRAQMHELNKEKEERKQQLKEKEAASLSLKNEATHTERQNRQAQNRKTQKEKTLRDKQAERQKMLEDMERWKKSVEDMKIERESWKKEIDDIQKDKAKQEEEIQGTLRKRQNSLNGLEEEIRVKGLQIKDLEEERHNLPGAREDDETRQTDAIDRQKTLEWEAKEREMSIRLNGQQNFLRELQMRLQGAQTYLQGLQTHQANTPIMHHANASGVDFDPTGQGKAKSRRTRNRKSRTNTMSSPAPGFSSVDSPFPGAFSMHTTAASPSFAPGPYFDMSNDTTGLVPISDHMRGMSAAEIRAMTAGAPLSPTAHSLLPSKIFEDDDEPPSPRAEPMGSFGQGLLATLPPAYEANQSPGSSNRSSSYISSPRTSSQNLGGINPTGRDFGMDIERRSTHSGHGEFGAIGAPSNSEQPASHKGFSSLFNFPRRNGKAIPDDGPPLGSLKLAQSQSLPRDEPSDLGNGHRRISFSTGWGIPNLLNRSSTGEATEGNGPAPARNGPRRRRGFNIFGSNEDPGSMYSERDPSSPRPVSIASSDLPRPSTDSAPFGWPAVEGALINRNSPLATNWSINAPATWSRNPSRRPSLQHHGSSSHLPTGLATEDDEFLPSDNIAGQSSPPPVGVIGTRPASSHKPVTPKLNPAAPTFAFPIFNRASKSERAKGKGKAIDTFSSPDDHFSSASAISPSDSRKSRDTPSIRTQHSIADSREGENQSLERLYSSNLSDTTTPSAASTKEPSSFQKLLRKGSSSKFSFSSIRGKKGASSERTERDGSLDGGGDDDASHTSYTSSPNIGSMGSEAGGRRSVNWGRPFSGFNKKGKDGGAGESKNGVRQSLDTESVTSEAADRDEEKSEIGL</sequence>
<dbReference type="Gene3D" id="2.60.40.10">
    <property type="entry name" value="Immunoglobulins"/>
    <property type="match status" value="1"/>
</dbReference>
<keyword evidence="2" id="KW-1133">Transmembrane helix</keyword>
<dbReference type="CDD" id="cd00063">
    <property type="entry name" value="FN3"/>
    <property type="match status" value="1"/>
</dbReference>